<dbReference type="HOGENOM" id="CLU_083287_26_0_11"/>
<gene>
    <name evidence="5" type="ordered locus">Shel_17980</name>
</gene>
<dbReference type="STRING" id="471855.Shel_17980"/>
<evidence type="ECO:0000256" key="1">
    <source>
        <dbReference type="ARBA" id="ARBA00023015"/>
    </source>
</evidence>
<dbReference type="InterPro" id="IPR036388">
    <property type="entry name" value="WH-like_DNA-bd_sf"/>
</dbReference>
<dbReference type="SUPFAM" id="SSF46785">
    <property type="entry name" value="Winged helix' DNA-binding domain"/>
    <property type="match status" value="1"/>
</dbReference>
<dbReference type="Pfam" id="PF12802">
    <property type="entry name" value="MarR_2"/>
    <property type="match status" value="1"/>
</dbReference>
<dbReference type="InterPro" id="IPR000835">
    <property type="entry name" value="HTH_MarR-typ"/>
</dbReference>
<keyword evidence="1" id="KW-0805">Transcription regulation</keyword>
<evidence type="ECO:0000256" key="2">
    <source>
        <dbReference type="ARBA" id="ARBA00023125"/>
    </source>
</evidence>
<feature type="domain" description="HTH marR-type" evidence="4">
    <location>
        <begin position="29"/>
        <end position="79"/>
    </location>
</feature>
<keyword evidence="2" id="KW-0238">DNA-binding</keyword>
<evidence type="ECO:0000259" key="4">
    <source>
        <dbReference type="Pfam" id="PF12802"/>
    </source>
</evidence>
<dbReference type="AlphaFoldDB" id="C7N7D2"/>
<evidence type="ECO:0000313" key="5">
    <source>
        <dbReference type="EMBL" id="ACV22817.1"/>
    </source>
</evidence>
<keyword evidence="6" id="KW-1185">Reference proteome</keyword>
<organism evidence="5 6">
    <name type="scientific">Slackia heliotrinireducens (strain ATCC 29202 / DSM 20476 / NCTC 11029 / RHS 1)</name>
    <name type="common">Peptococcus heliotrinreducens</name>
    <dbReference type="NCBI Taxonomy" id="471855"/>
    <lineage>
        <taxon>Bacteria</taxon>
        <taxon>Bacillati</taxon>
        <taxon>Actinomycetota</taxon>
        <taxon>Coriobacteriia</taxon>
        <taxon>Eggerthellales</taxon>
        <taxon>Eggerthellaceae</taxon>
        <taxon>Slackia</taxon>
    </lineage>
</organism>
<dbReference type="GO" id="GO:0003677">
    <property type="term" value="F:DNA binding"/>
    <property type="evidence" value="ECO:0007669"/>
    <property type="project" value="UniProtKB-KW"/>
</dbReference>
<dbReference type="PANTHER" id="PTHR42756">
    <property type="entry name" value="TRANSCRIPTIONAL REGULATOR, MARR"/>
    <property type="match status" value="1"/>
</dbReference>
<dbReference type="KEGG" id="shi:Shel_17980"/>
<evidence type="ECO:0000256" key="3">
    <source>
        <dbReference type="ARBA" id="ARBA00023163"/>
    </source>
</evidence>
<keyword evidence="3" id="KW-0804">Transcription</keyword>
<dbReference type="PANTHER" id="PTHR42756:SF1">
    <property type="entry name" value="TRANSCRIPTIONAL REPRESSOR OF EMRAB OPERON"/>
    <property type="match status" value="1"/>
</dbReference>
<dbReference type="RefSeq" id="WP_012798919.1">
    <property type="nucleotide sequence ID" value="NC_013165.1"/>
</dbReference>
<dbReference type="InterPro" id="IPR036390">
    <property type="entry name" value="WH_DNA-bd_sf"/>
</dbReference>
<dbReference type="EMBL" id="CP001684">
    <property type="protein sequence ID" value="ACV22817.1"/>
    <property type="molecule type" value="Genomic_DNA"/>
</dbReference>
<dbReference type="Proteomes" id="UP000002026">
    <property type="component" value="Chromosome"/>
</dbReference>
<sequence length="145" mass="16427">MERFEQYTLSLFTINRYWNRIAAEEMQQYGMKGTYALYLEVLAAAGKELTAARLAEITQRDKADISRAVAVFQEKGLVEPYGEKRYRAPIILTDEGRAVAEQVQRKAAATLEAAGQGLSEEVRENVYQGLAVIAKNMREFAERNE</sequence>
<dbReference type="eggNOG" id="COG1846">
    <property type="taxonomic scope" value="Bacteria"/>
</dbReference>
<name>C7N7D2_SLAHD</name>
<evidence type="ECO:0000313" key="6">
    <source>
        <dbReference type="Proteomes" id="UP000002026"/>
    </source>
</evidence>
<dbReference type="Gene3D" id="1.10.10.10">
    <property type="entry name" value="Winged helix-like DNA-binding domain superfamily/Winged helix DNA-binding domain"/>
    <property type="match status" value="1"/>
</dbReference>
<reference evidence="5 6" key="1">
    <citation type="journal article" date="2009" name="Stand. Genomic Sci.">
        <title>Complete genome sequence of Slackia heliotrinireducens type strain (RHS 1).</title>
        <authorList>
            <person name="Pukall R."/>
            <person name="Lapidus A."/>
            <person name="Nolan M."/>
            <person name="Copeland A."/>
            <person name="Glavina Del Rio T."/>
            <person name="Lucas S."/>
            <person name="Chen F."/>
            <person name="Tice H."/>
            <person name="Cheng J.F."/>
            <person name="Chertkov O."/>
            <person name="Bruce D."/>
            <person name="Goodwin L."/>
            <person name="Kuske C."/>
            <person name="Brettin T."/>
            <person name="Detter J.C."/>
            <person name="Han C."/>
            <person name="Pitluck S."/>
            <person name="Pati A."/>
            <person name="Mavrommatis K."/>
            <person name="Ivanova N."/>
            <person name="Ovchinnikova G."/>
            <person name="Chen A."/>
            <person name="Palaniappan K."/>
            <person name="Schneider S."/>
            <person name="Rohde M."/>
            <person name="Chain P."/>
            <person name="D'haeseleer P."/>
            <person name="Goker M."/>
            <person name="Bristow J."/>
            <person name="Eisen J.A."/>
            <person name="Markowitz V."/>
            <person name="Kyrpides N.C."/>
            <person name="Klenk H.P."/>
            <person name="Hugenholtz P."/>
        </authorList>
    </citation>
    <scope>NUCLEOTIDE SEQUENCE [LARGE SCALE GENOMIC DNA]</scope>
    <source>
        <strain evidence="6">ATCC 29202 / DSM 20476 / NCTC 11029 / RHS 1</strain>
    </source>
</reference>
<accession>C7N7D2</accession>
<proteinExistence type="predicted"/>
<dbReference type="GO" id="GO:0003700">
    <property type="term" value="F:DNA-binding transcription factor activity"/>
    <property type="evidence" value="ECO:0007669"/>
    <property type="project" value="InterPro"/>
</dbReference>
<protein>
    <recommendedName>
        <fullName evidence="4">HTH marR-type domain-containing protein</fullName>
    </recommendedName>
</protein>